<dbReference type="SUPFAM" id="SSF111369">
    <property type="entry name" value="HlyD-like secretion proteins"/>
    <property type="match status" value="2"/>
</dbReference>
<evidence type="ECO:0000256" key="3">
    <source>
        <dbReference type="ARBA" id="ARBA00023054"/>
    </source>
</evidence>
<evidence type="ECO:0000259" key="8">
    <source>
        <dbReference type="Pfam" id="PF25954"/>
    </source>
</evidence>
<sequence length="452" mass="47796">MKIERRWPLLAGAGLLITLFVVLGLHRNHPIQFLTATVEHGDIRDAVEATGSVNAVTTVQVGSQVSGTIARLNADFNSHVHRGEVIALIEPALFKGAVQQAVADSENSEANLSAARANLEKAKAALEQARADYDRTVSLAKDGLAPQQQLEVAQATFDGAKASVNAAAATVQQARAQVGQKSAAVSIARTNLNYTVIRSPIDGIVVARNVDVGQTVAASLQAPTIFTIAQDLAKMQVYGKVDESDVGRVKMGQPVTFKVDAFPKQVFRGTVSQIRMNPTIVQNVVTYDAIIDFANPELKLFPGMTAYVSIPVATADNVLKVPDAALRYKPSMSPEEVHELYRKYGIDDGSSGSGAAETEASRSRGREHKPANGGAQGRSAAPASDSAGGMAIVWKLEGSDAIRPVEIALGITDHAFTAVTSILKGELKEGDQVVTRSVSSKAMAPTGQGIRR</sequence>
<dbReference type="Proteomes" id="UP000317716">
    <property type="component" value="Unassembled WGS sequence"/>
</dbReference>
<feature type="region of interest" description="Disordered" evidence="5">
    <location>
        <begin position="430"/>
        <end position="452"/>
    </location>
</feature>
<dbReference type="Gene3D" id="2.40.50.100">
    <property type="match status" value="2"/>
</dbReference>
<name>A0A538SM70_UNCEI</name>
<feature type="domain" description="Multidrug resistance protein MdtA-like barrel-sandwich hybrid" evidence="7">
    <location>
        <begin position="58"/>
        <end position="226"/>
    </location>
</feature>
<keyword evidence="3 4" id="KW-0175">Coiled coil</keyword>
<feature type="domain" description="CusB-like beta-barrel" evidence="8">
    <location>
        <begin position="240"/>
        <end position="310"/>
    </location>
</feature>
<dbReference type="Gene3D" id="2.40.30.170">
    <property type="match status" value="1"/>
</dbReference>
<comment type="caution">
    <text evidence="9">The sequence shown here is derived from an EMBL/GenBank/DDBJ whole genome shotgun (WGS) entry which is preliminary data.</text>
</comment>
<feature type="domain" description="Multidrug resistance protein MdtA-like alpha-helical hairpin" evidence="6">
    <location>
        <begin position="112"/>
        <end position="177"/>
    </location>
</feature>
<evidence type="ECO:0000313" key="10">
    <source>
        <dbReference type="Proteomes" id="UP000317716"/>
    </source>
</evidence>
<protein>
    <submittedName>
        <fullName evidence="9">Efflux RND transporter periplasmic adaptor subunit</fullName>
    </submittedName>
</protein>
<evidence type="ECO:0000259" key="7">
    <source>
        <dbReference type="Pfam" id="PF25917"/>
    </source>
</evidence>
<dbReference type="InterPro" id="IPR006143">
    <property type="entry name" value="RND_pump_MFP"/>
</dbReference>
<evidence type="ECO:0000256" key="4">
    <source>
        <dbReference type="SAM" id="Coils"/>
    </source>
</evidence>
<dbReference type="GO" id="GO:0030313">
    <property type="term" value="C:cell envelope"/>
    <property type="evidence" value="ECO:0007669"/>
    <property type="project" value="UniProtKB-SubCell"/>
</dbReference>
<reference evidence="9 10" key="1">
    <citation type="journal article" date="2019" name="Nat. Microbiol.">
        <title>Mediterranean grassland soil C-N compound turnover is dependent on rainfall and depth, and is mediated by genomically divergent microorganisms.</title>
        <authorList>
            <person name="Diamond S."/>
            <person name="Andeer P.F."/>
            <person name="Li Z."/>
            <person name="Crits-Christoph A."/>
            <person name="Burstein D."/>
            <person name="Anantharaman K."/>
            <person name="Lane K.R."/>
            <person name="Thomas B.C."/>
            <person name="Pan C."/>
            <person name="Northen T.R."/>
            <person name="Banfield J.F."/>
        </authorList>
    </citation>
    <scope>NUCLEOTIDE SEQUENCE [LARGE SCALE GENOMIC DNA]</scope>
    <source>
        <strain evidence="9">WS_2</strain>
    </source>
</reference>
<gene>
    <name evidence="9" type="ORF">E6K72_09085</name>
</gene>
<dbReference type="AlphaFoldDB" id="A0A538SM70"/>
<evidence type="ECO:0000259" key="6">
    <source>
        <dbReference type="Pfam" id="PF25876"/>
    </source>
</evidence>
<evidence type="ECO:0000256" key="2">
    <source>
        <dbReference type="ARBA" id="ARBA00009477"/>
    </source>
</evidence>
<evidence type="ECO:0000256" key="1">
    <source>
        <dbReference type="ARBA" id="ARBA00004196"/>
    </source>
</evidence>
<feature type="compositionally biased region" description="Basic and acidic residues" evidence="5">
    <location>
        <begin position="359"/>
        <end position="370"/>
    </location>
</feature>
<feature type="compositionally biased region" description="Low complexity" evidence="5">
    <location>
        <begin position="349"/>
        <end position="358"/>
    </location>
</feature>
<dbReference type="InterPro" id="IPR058624">
    <property type="entry name" value="MdtA-like_HH"/>
</dbReference>
<evidence type="ECO:0000256" key="5">
    <source>
        <dbReference type="SAM" id="MobiDB-lite"/>
    </source>
</evidence>
<evidence type="ECO:0000313" key="9">
    <source>
        <dbReference type="EMBL" id="TMQ52470.1"/>
    </source>
</evidence>
<dbReference type="Pfam" id="PF25954">
    <property type="entry name" value="Beta-barrel_RND_2"/>
    <property type="match status" value="1"/>
</dbReference>
<comment type="similarity">
    <text evidence="2">Belongs to the membrane fusion protein (MFP) (TC 8.A.1) family.</text>
</comment>
<dbReference type="NCBIfam" id="TIGR01730">
    <property type="entry name" value="RND_mfp"/>
    <property type="match status" value="1"/>
</dbReference>
<dbReference type="InterPro" id="IPR058792">
    <property type="entry name" value="Beta-barrel_RND_2"/>
</dbReference>
<dbReference type="InterPro" id="IPR050465">
    <property type="entry name" value="UPF0194_transport"/>
</dbReference>
<accession>A0A538SM70</accession>
<organism evidence="9 10">
    <name type="scientific">Eiseniibacteriota bacterium</name>
    <dbReference type="NCBI Taxonomy" id="2212470"/>
    <lineage>
        <taxon>Bacteria</taxon>
        <taxon>Candidatus Eiseniibacteriota</taxon>
    </lineage>
</organism>
<dbReference type="GO" id="GO:0016020">
    <property type="term" value="C:membrane"/>
    <property type="evidence" value="ECO:0007669"/>
    <property type="project" value="InterPro"/>
</dbReference>
<dbReference type="PANTHER" id="PTHR32347:SF14">
    <property type="entry name" value="EFFLUX SYSTEM COMPONENT YKNX-RELATED"/>
    <property type="match status" value="1"/>
</dbReference>
<comment type="subcellular location">
    <subcellularLocation>
        <location evidence="1">Cell envelope</location>
    </subcellularLocation>
</comment>
<dbReference type="GO" id="GO:0022857">
    <property type="term" value="F:transmembrane transporter activity"/>
    <property type="evidence" value="ECO:0007669"/>
    <property type="project" value="InterPro"/>
</dbReference>
<dbReference type="PANTHER" id="PTHR32347">
    <property type="entry name" value="EFFLUX SYSTEM COMPONENT YKNX-RELATED"/>
    <property type="match status" value="1"/>
</dbReference>
<feature type="coiled-coil region" evidence="4">
    <location>
        <begin position="98"/>
        <end position="139"/>
    </location>
</feature>
<dbReference type="EMBL" id="VBOS01000321">
    <property type="protein sequence ID" value="TMQ52470.1"/>
    <property type="molecule type" value="Genomic_DNA"/>
</dbReference>
<dbReference type="Pfam" id="PF25917">
    <property type="entry name" value="BSH_RND"/>
    <property type="match status" value="1"/>
</dbReference>
<feature type="region of interest" description="Disordered" evidence="5">
    <location>
        <begin position="345"/>
        <end position="385"/>
    </location>
</feature>
<proteinExistence type="inferred from homology"/>
<dbReference type="InterPro" id="IPR058625">
    <property type="entry name" value="MdtA-like_BSH"/>
</dbReference>
<dbReference type="Pfam" id="PF25876">
    <property type="entry name" value="HH_MFP_RND"/>
    <property type="match status" value="1"/>
</dbReference>